<evidence type="ECO:0000256" key="6">
    <source>
        <dbReference type="ARBA" id="ARBA00022927"/>
    </source>
</evidence>
<accession>A0A915AD34</accession>
<evidence type="ECO:0000256" key="1">
    <source>
        <dbReference type="ARBA" id="ARBA00002269"/>
    </source>
</evidence>
<keyword evidence="6 8" id="KW-0653">Protein transport</keyword>
<evidence type="ECO:0000259" key="10">
    <source>
        <dbReference type="Pfam" id="PF21192"/>
    </source>
</evidence>
<dbReference type="GO" id="GO:0000055">
    <property type="term" value="P:ribosomal large subunit export from nucleus"/>
    <property type="evidence" value="ECO:0007669"/>
    <property type="project" value="TreeGrafter"/>
</dbReference>
<organism evidence="12 13">
    <name type="scientific">Parascaris univalens</name>
    <name type="common">Nematode worm</name>
    <dbReference type="NCBI Taxonomy" id="6257"/>
    <lineage>
        <taxon>Eukaryota</taxon>
        <taxon>Metazoa</taxon>
        <taxon>Ecdysozoa</taxon>
        <taxon>Nematoda</taxon>
        <taxon>Chromadorea</taxon>
        <taxon>Rhabditida</taxon>
        <taxon>Spirurina</taxon>
        <taxon>Ascaridomorpha</taxon>
        <taxon>Ascaridoidea</taxon>
        <taxon>Ascarididae</taxon>
        <taxon>Parascaris</taxon>
    </lineage>
</organism>
<keyword evidence="5 8" id="KW-0963">Cytoplasm</keyword>
<feature type="domain" description="Nmd3 N-terminal" evidence="9">
    <location>
        <begin position="16"/>
        <end position="245"/>
    </location>
</feature>
<dbReference type="Pfam" id="PF04981">
    <property type="entry name" value="NMD3"/>
    <property type="match status" value="1"/>
</dbReference>
<dbReference type="PANTHER" id="PTHR12746">
    <property type="entry name" value="NONSENSE-MEDIATED MRNA DECAY PROTEIN 3"/>
    <property type="match status" value="1"/>
</dbReference>
<dbReference type="PANTHER" id="PTHR12746:SF2">
    <property type="entry name" value="60S RIBOSOMAL EXPORT PROTEIN NMD3"/>
    <property type="match status" value="1"/>
</dbReference>
<dbReference type="WBParaSite" id="PgR004_g139_t03">
    <property type="protein sequence ID" value="PgR004_g139_t03"/>
    <property type="gene ID" value="PgR004_g139"/>
</dbReference>
<feature type="domain" description="60S ribosomal export protein NMD3 OB-fold" evidence="10">
    <location>
        <begin position="312"/>
        <end position="407"/>
    </location>
</feature>
<dbReference type="GO" id="GO:0015031">
    <property type="term" value="P:protein transport"/>
    <property type="evidence" value="ECO:0007669"/>
    <property type="project" value="UniProtKB-KW"/>
</dbReference>
<reference evidence="13" key="1">
    <citation type="submission" date="2022-11" db="UniProtKB">
        <authorList>
            <consortium name="WormBaseParasite"/>
        </authorList>
    </citation>
    <scope>IDENTIFICATION</scope>
</reference>
<evidence type="ECO:0000256" key="5">
    <source>
        <dbReference type="ARBA" id="ARBA00022490"/>
    </source>
</evidence>
<dbReference type="InterPro" id="IPR048898">
    <property type="entry name" value="OB_NMD3"/>
</dbReference>
<dbReference type="AlphaFoldDB" id="A0A915AD34"/>
<keyword evidence="4 8" id="KW-0813">Transport</keyword>
<dbReference type="Pfam" id="PF21192">
    <property type="entry name" value="OB_NMD3"/>
    <property type="match status" value="1"/>
</dbReference>
<comment type="function">
    <text evidence="1 8">Acts as an adapter for the XPO1/CRM1-mediated export of the 60S ribosomal subunit.</text>
</comment>
<evidence type="ECO:0000259" key="11">
    <source>
        <dbReference type="Pfam" id="PF21193"/>
    </source>
</evidence>
<feature type="domain" description="60S ribosomal export protein NMD3 SH3" evidence="11">
    <location>
        <begin position="248"/>
        <end position="296"/>
    </location>
</feature>
<dbReference type="GO" id="GO:0005737">
    <property type="term" value="C:cytoplasm"/>
    <property type="evidence" value="ECO:0007669"/>
    <property type="project" value="UniProtKB-SubCell"/>
</dbReference>
<keyword evidence="12" id="KW-1185">Reference proteome</keyword>
<dbReference type="Pfam" id="PF21193">
    <property type="entry name" value="NMD_SH3"/>
    <property type="match status" value="1"/>
</dbReference>
<dbReference type="GO" id="GO:0005634">
    <property type="term" value="C:nucleus"/>
    <property type="evidence" value="ECO:0007669"/>
    <property type="project" value="UniProtKB-SubCell"/>
</dbReference>
<dbReference type="InterPro" id="IPR048899">
    <property type="entry name" value="NMD_SH3"/>
</dbReference>
<protein>
    <recommendedName>
        <fullName evidence="3 8">60S ribosomal export protein NMD3</fullName>
    </recommendedName>
</protein>
<comment type="similarity">
    <text evidence="2 8">Belongs to the NMD3 family.</text>
</comment>
<evidence type="ECO:0000256" key="3">
    <source>
        <dbReference type="ARBA" id="ARBA00017035"/>
    </source>
</evidence>
<comment type="subcellular location">
    <subcellularLocation>
        <location evidence="8">Cytoplasm</location>
    </subcellularLocation>
    <subcellularLocation>
        <location evidence="8">Nucleus</location>
    </subcellularLocation>
</comment>
<keyword evidence="7 8" id="KW-0539">Nucleus</keyword>
<dbReference type="InterPro" id="IPR039768">
    <property type="entry name" value="Nmd3"/>
</dbReference>
<evidence type="ECO:0000256" key="8">
    <source>
        <dbReference type="RuleBase" id="RU364108"/>
    </source>
</evidence>
<dbReference type="Proteomes" id="UP000887569">
    <property type="component" value="Unplaced"/>
</dbReference>
<evidence type="ECO:0000259" key="9">
    <source>
        <dbReference type="Pfam" id="PF04981"/>
    </source>
</evidence>
<evidence type="ECO:0000256" key="7">
    <source>
        <dbReference type="ARBA" id="ARBA00023242"/>
    </source>
</evidence>
<evidence type="ECO:0000313" key="12">
    <source>
        <dbReference type="Proteomes" id="UP000887569"/>
    </source>
</evidence>
<evidence type="ECO:0000256" key="4">
    <source>
        <dbReference type="ARBA" id="ARBA00022448"/>
    </source>
</evidence>
<evidence type="ECO:0000256" key="2">
    <source>
        <dbReference type="ARBA" id="ARBA00009794"/>
    </source>
</evidence>
<proteinExistence type="inferred from homology"/>
<sequence>MEALQLETESPGRIICCECGALIEPNAANMCVACVRSKVDITEGIPKQSQLINCKFCRRFLMPPNGWLHAPLESKELLSLALRKLKPTMTKVRLTDASFIWTEPHSKRIKVKLTIQKEIMSGAVLQQTFVVEFIIQNQICEDCRRVEAKDYWRACVQVRQRCDFKKTLFYLEQLVLKHAAHVNTTGVKPVASGIDFYYAKQQDARKLVDFLLSVLPCKYRYAQELVTHDPRNNTYDYKHTFCVDIVPICKDSVICLPKRIAQSLGNMSQLVVCLRVSNVITLIDPSTLQMADVTASQYWRDPFEALCQSKQLTEFYVLDVEEIGDLKRSAGHGHVSAKHLLADVWVVRSNQVGENDAQTVCCRTHLGHLLKPGDLVLGFDILNSNVNSRVLDEMKAENVADVILVKKVFDRALRQRRRIWKLKRLVANGSIVNETASMENEFEGFMEDLEEDEQMREKVNIYKAREHVPPIDEDDNSVDLPPGPSLAEMLDDLDINADVEMISMWSSSHI</sequence>
<dbReference type="GO" id="GO:0043023">
    <property type="term" value="F:ribosomal large subunit binding"/>
    <property type="evidence" value="ECO:0007669"/>
    <property type="project" value="InterPro"/>
</dbReference>
<name>A0A915AD34_PARUN</name>
<evidence type="ECO:0000313" key="13">
    <source>
        <dbReference type="WBParaSite" id="PgR004_g139_t03"/>
    </source>
</evidence>
<dbReference type="InterPro" id="IPR007064">
    <property type="entry name" value="Nmd3_N"/>
</dbReference>